<dbReference type="CDD" id="cd04301">
    <property type="entry name" value="NAT_SF"/>
    <property type="match status" value="1"/>
</dbReference>
<dbReference type="EMBL" id="CP018171">
    <property type="protein sequence ID" value="APH73833.1"/>
    <property type="molecule type" value="Genomic_DNA"/>
</dbReference>
<dbReference type="InterPro" id="IPR016181">
    <property type="entry name" value="Acyl_CoA_acyltransferase"/>
</dbReference>
<dbReference type="Gene3D" id="3.40.630.30">
    <property type="match status" value="1"/>
</dbReference>
<evidence type="ECO:0000259" key="3">
    <source>
        <dbReference type="PROSITE" id="PS51186"/>
    </source>
</evidence>
<reference evidence="5" key="1">
    <citation type="submission" date="2016-11" db="EMBL/GenBank/DDBJ databases">
        <title>Mesorhizobium oceanicum sp. nov., isolated from deep seawater in South China Sea.</title>
        <authorList>
            <person name="Fu G.-Y."/>
        </authorList>
    </citation>
    <scope>NUCLEOTIDE SEQUENCE [LARGE SCALE GENOMIC DNA]</scope>
    <source>
        <strain evidence="5">B7</strain>
    </source>
</reference>
<dbReference type="PIRSF" id="PIRSF028520">
    <property type="entry name" value="UCP028520"/>
    <property type="match status" value="1"/>
</dbReference>
<dbReference type="InterPro" id="IPR000182">
    <property type="entry name" value="GNAT_dom"/>
</dbReference>
<evidence type="ECO:0000256" key="2">
    <source>
        <dbReference type="ARBA" id="ARBA00023315"/>
    </source>
</evidence>
<dbReference type="PANTHER" id="PTHR43877">
    <property type="entry name" value="AMINOALKYLPHOSPHONATE N-ACETYLTRANSFERASE-RELATED-RELATED"/>
    <property type="match status" value="1"/>
</dbReference>
<dbReference type="AlphaFoldDB" id="A0A1L3SWL5"/>
<evidence type="ECO:0000313" key="5">
    <source>
        <dbReference type="Proteomes" id="UP000182840"/>
    </source>
</evidence>
<evidence type="ECO:0000256" key="1">
    <source>
        <dbReference type="ARBA" id="ARBA00022679"/>
    </source>
</evidence>
<sequence length="170" mass="18873">MKAADDLRKPPAIEPITAAFEPAVLALNNEHAAELSLLDAGRLSHLLAQCFAAFRIGDLDAFMIGFDQDAPYDSPNFLWFRERYPRFAYVDRIAVASFARGRGHARQLYEHFFEKAQQAGHTVVTAEVNSDPPNPASDAFHAALGFEVVGEAEIYGGERRVRYFAKDLTA</sequence>
<keyword evidence="5" id="KW-1185">Reference proteome</keyword>
<organism evidence="4 5">
    <name type="scientific">Aquibium oceanicum</name>
    <dbReference type="NCBI Taxonomy" id="1670800"/>
    <lineage>
        <taxon>Bacteria</taxon>
        <taxon>Pseudomonadati</taxon>
        <taxon>Pseudomonadota</taxon>
        <taxon>Alphaproteobacteria</taxon>
        <taxon>Hyphomicrobiales</taxon>
        <taxon>Phyllobacteriaceae</taxon>
        <taxon>Aquibium</taxon>
    </lineage>
</organism>
<keyword evidence="1 4" id="KW-0808">Transferase</keyword>
<dbReference type="GO" id="GO:0016747">
    <property type="term" value="F:acyltransferase activity, transferring groups other than amino-acyl groups"/>
    <property type="evidence" value="ECO:0007669"/>
    <property type="project" value="InterPro"/>
</dbReference>
<accession>A0A1L3SWL5</accession>
<gene>
    <name evidence="4" type="ORF">BSQ44_22460</name>
</gene>
<dbReference type="RefSeq" id="WP_072607296.1">
    <property type="nucleotide sequence ID" value="NZ_CP018171.1"/>
</dbReference>
<dbReference type="SUPFAM" id="SSF55729">
    <property type="entry name" value="Acyl-CoA N-acyltransferases (Nat)"/>
    <property type="match status" value="1"/>
</dbReference>
<dbReference type="OrthoDB" id="6182349at2"/>
<dbReference type="Pfam" id="PF00583">
    <property type="entry name" value="Acetyltransf_1"/>
    <property type="match status" value="1"/>
</dbReference>
<proteinExistence type="predicted"/>
<dbReference type="Proteomes" id="UP000182840">
    <property type="component" value="Chromosome"/>
</dbReference>
<dbReference type="InterPro" id="IPR050832">
    <property type="entry name" value="Bact_Acetyltransf"/>
</dbReference>
<dbReference type="KEGG" id="meso:BSQ44_22460"/>
<dbReference type="InterPro" id="IPR016890">
    <property type="entry name" value="UCP028520"/>
</dbReference>
<dbReference type="PROSITE" id="PS51186">
    <property type="entry name" value="GNAT"/>
    <property type="match status" value="1"/>
</dbReference>
<name>A0A1L3SWL5_9HYPH</name>
<feature type="domain" description="N-acetyltransferase" evidence="3">
    <location>
        <begin position="11"/>
        <end position="169"/>
    </location>
</feature>
<evidence type="ECO:0000313" key="4">
    <source>
        <dbReference type="EMBL" id="APH73833.1"/>
    </source>
</evidence>
<protein>
    <submittedName>
        <fullName evidence="4">GNAT family N-acetyltransferase</fullName>
    </submittedName>
</protein>
<keyword evidence="2" id="KW-0012">Acyltransferase</keyword>
<dbReference type="STRING" id="1670800.BSQ44_22460"/>
<dbReference type="PANTHER" id="PTHR43877:SF2">
    <property type="entry name" value="AMINOALKYLPHOSPHONATE N-ACETYLTRANSFERASE-RELATED"/>
    <property type="match status" value="1"/>
</dbReference>